<feature type="non-terminal residue" evidence="1">
    <location>
        <position position="1"/>
    </location>
</feature>
<comment type="caution">
    <text evidence="1">The sequence shown here is derived from an EMBL/GenBank/DDBJ whole genome shotgun (WGS) entry which is preliminary data.</text>
</comment>
<evidence type="ECO:0000313" key="2">
    <source>
        <dbReference type="Proteomes" id="UP000823775"/>
    </source>
</evidence>
<dbReference type="Proteomes" id="UP000823775">
    <property type="component" value="Unassembled WGS sequence"/>
</dbReference>
<accession>A0ABS8UYI1</accession>
<dbReference type="EMBL" id="JACEIK010002924">
    <property type="protein sequence ID" value="MCD9639484.1"/>
    <property type="molecule type" value="Genomic_DNA"/>
</dbReference>
<sequence>RSTHNFSQNDSSYELWVKATSRRESHGKVMKFNFQKDKAMMNVLTTSTPHKSLSQIAMRNCGESVELKVLHGLRNESSSPSRPKPVCVAQPALNSKLIEKPPYNTRNYKT</sequence>
<name>A0ABS8UYI1_DATST</name>
<organism evidence="1 2">
    <name type="scientific">Datura stramonium</name>
    <name type="common">Jimsonweed</name>
    <name type="synonym">Common thornapple</name>
    <dbReference type="NCBI Taxonomy" id="4076"/>
    <lineage>
        <taxon>Eukaryota</taxon>
        <taxon>Viridiplantae</taxon>
        <taxon>Streptophyta</taxon>
        <taxon>Embryophyta</taxon>
        <taxon>Tracheophyta</taxon>
        <taxon>Spermatophyta</taxon>
        <taxon>Magnoliopsida</taxon>
        <taxon>eudicotyledons</taxon>
        <taxon>Gunneridae</taxon>
        <taxon>Pentapetalae</taxon>
        <taxon>asterids</taxon>
        <taxon>lamiids</taxon>
        <taxon>Solanales</taxon>
        <taxon>Solanaceae</taxon>
        <taxon>Solanoideae</taxon>
        <taxon>Datureae</taxon>
        <taxon>Datura</taxon>
    </lineage>
</organism>
<protein>
    <submittedName>
        <fullName evidence="1">Uncharacterized protein</fullName>
    </submittedName>
</protein>
<gene>
    <name evidence="1" type="ORF">HAX54_024055</name>
</gene>
<proteinExistence type="predicted"/>
<evidence type="ECO:0000313" key="1">
    <source>
        <dbReference type="EMBL" id="MCD9639484.1"/>
    </source>
</evidence>
<reference evidence="1 2" key="1">
    <citation type="journal article" date="2021" name="BMC Genomics">
        <title>Datura genome reveals duplications of psychoactive alkaloid biosynthetic genes and high mutation rate following tissue culture.</title>
        <authorList>
            <person name="Rajewski A."/>
            <person name="Carter-House D."/>
            <person name="Stajich J."/>
            <person name="Litt A."/>
        </authorList>
    </citation>
    <scope>NUCLEOTIDE SEQUENCE [LARGE SCALE GENOMIC DNA]</scope>
    <source>
        <strain evidence="1">AR-01</strain>
    </source>
</reference>
<keyword evidence="2" id="KW-1185">Reference proteome</keyword>